<evidence type="ECO:0000313" key="1">
    <source>
        <dbReference type="EMBL" id="JAD69174.1"/>
    </source>
</evidence>
<name>A0A0A9BYT2_ARUDO</name>
<proteinExistence type="predicted"/>
<protein>
    <submittedName>
        <fullName evidence="1">Uncharacterized protein</fullName>
    </submittedName>
</protein>
<dbReference type="EMBL" id="GBRH01228721">
    <property type="protein sequence ID" value="JAD69174.1"/>
    <property type="molecule type" value="Transcribed_RNA"/>
</dbReference>
<dbReference type="AlphaFoldDB" id="A0A0A9BYT2"/>
<accession>A0A0A9BYT2</accession>
<sequence length="31" mass="3540">MMAKEQSVMMLIDHNKIDSAEGDRILGIFFV</sequence>
<reference evidence="1" key="1">
    <citation type="submission" date="2014-09" db="EMBL/GenBank/DDBJ databases">
        <authorList>
            <person name="Magalhaes I.L.F."/>
            <person name="Oliveira U."/>
            <person name="Santos F.R."/>
            <person name="Vidigal T.H.D.A."/>
            <person name="Brescovit A.D."/>
            <person name="Santos A.J."/>
        </authorList>
    </citation>
    <scope>NUCLEOTIDE SEQUENCE</scope>
    <source>
        <tissue evidence="1">Shoot tissue taken approximately 20 cm above the soil surface</tissue>
    </source>
</reference>
<reference evidence="1" key="2">
    <citation type="journal article" date="2015" name="Data Brief">
        <title>Shoot transcriptome of the giant reed, Arundo donax.</title>
        <authorList>
            <person name="Barrero R.A."/>
            <person name="Guerrero F.D."/>
            <person name="Moolhuijzen P."/>
            <person name="Goolsby J.A."/>
            <person name="Tidwell J."/>
            <person name="Bellgard S.E."/>
            <person name="Bellgard M.I."/>
        </authorList>
    </citation>
    <scope>NUCLEOTIDE SEQUENCE</scope>
    <source>
        <tissue evidence="1">Shoot tissue taken approximately 20 cm above the soil surface</tissue>
    </source>
</reference>
<organism evidence="1">
    <name type="scientific">Arundo donax</name>
    <name type="common">Giant reed</name>
    <name type="synonym">Donax arundinaceus</name>
    <dbReference type="NCBI Taxonomy" id="35708"/>
    <lineage>
        <taxon>Eukaryota</taxon>
        <taxon>Viridiplantae</taxon>
        <taxon>Streptophyta</taxon>
        <taxon>Embryophyta</taxon>
        <taxon>Tracheophyta</taxon>
        <taxon>Spermatophyta</taxon>
        <taxon>Magnoliopsida</taxon>
        <taxon>Liliopsida</taxon>
        <taxon>Poales</taxon>
        <taxon>Poaceae</taxon>
        <taxon>PACMAD clade</taxon>
        <taxon>Arundinoideae</taxon>
        <taxon>Arundineae</taxon>
        <taxon>Arundo</taxon>
    </lineage>
</organism>